<feature type="transmembrane region" description="Helical" evidence="7">
    <location>
        <begin position="53"/>
        <end position="71"/>
    </location>
</feature>
<sequence length="72" mass="8090">MAFWNWKIFESVNKPVFFISALIIFATLCFAALDSGDASTIFKTLQSGIVERFGWFYVLSVAIFLVFVLGLA</sequence>
<dbReference type="Proteomes" id="UP000322084">
    <property type="component" value="Unassembled WGS sequence"/>
</dbReference>
<evidence type="ECO:0000256" key="6">
    <source>
        <dbReference type="ARBA" id="ARBA00023136"/>
    </source>
</evidence>
<keyword evidence="5 7" id="KW-1133">Transmembrane helix</keyword>
<evidence type="ECO:0000313" key="8">
    <source>
        <dbReference type="EMBL" id="GEQ96485.1"/>
    </source>
</evidence>
<evidence type="ECO:0000256" key="4">
    <source>
        <dbReference type="ARBA" id="ARBA00022692"/>
    </source>
</evidence>
<evidence type="ECO:0000256" key="3">
    <source>
        <dbReference type="ARBA" id="ARBA00022475"/>
    </source>
</evidence>
<proteinExistence type="predicted"/>
<evidence type="ECO:0000256" key="7">
    <source>
        <dbReference type="SAM" id="Phobius"/>
    </source>
</evidence>
<evidence type="ECO:0000256" key="5">
    <source>
        <dbReference type="ARBA" id="ARBA00022989"/>
    </source>
</evidence>
<accession>A0A5A7MN81</accession>
<name>A0A5A7MN81_9PROT</name>
<dbReference type="GO" id="GO:0022857">
    <property type="term" value="F:transmembrane transporter activity"/>
    <property type="evidence" value="ECO:0007669"/>
    <property type="project" value="InterPro"/>
</dbReference>
<evidence type="ECO:0000256" key="1">
    <source>
        <dbReference type="ARBA" id="ARBA00004651"/>
    </source>
</evidence>
<evidence type="ECO:0000313" key="9">
    <source>
        <dbReference type="Proteomes" id="UP000322084"/>
    </source>
</evidence>
<dbReference type="EMBL" id="BKCL01000001">
    <property type="protein sequence ID" value="GEQ96485.1"/>
    <property type="molecule type" value="Genomic_DNA"/>
</dbReference>
<dbReference type="Pfam" id="PF02028">
    <property type="entry name" value="BCCT"/>
    <property type="match status" value="1"/>
</dbReference>
<keyword evidence="4 7" id="KW-0812">Transmembrane</keyword>
<evidence type="ECO:0000256" key="2">
    <source>
        <dbReference type="ARBA" id="ARBA00022448"/>
    </source>
</evidence>
<dbReference type="AlphaFoldDB" id="A0A5A7MN81"/>
<dbReference type="InterPro" id="IPR000060">
    <property type="entry name" value="BCCT_transptr"/>
</dbReference>
<reference evidence="8 9" key="1">
    <citation type="submission" date="2019-09" db="EMBL/GenBank/DDBJ databases">
        <title>NBRP : Genome information of microbial organism related human and environment.</title>
        <authorList>
            <person name="Hattori M."/>
            <person name="Oshima K."/>
            <person name="Inaba H."/>
            <person name="Suda W."/>
            <person name="Sakamoto M."/>
            <person name="Iino T."/>
            <person name="Kitahara M."/>
            <person name="Oshida Y."/>
            <person name="Iida T."/>
            <person name="Kudo T."/>
            <person name="Itoh T."/>
            <person name="Ohkuma M."/>
        </authorList>
    </citation>
    <scope>NUCLEOTIDE SEQUENCE [LARGE SCALE GENOMIC DNA]</scope>
    <source>
        <strain evidence="8 9">Hi-2</strain>
    </source>
</reference>
<dbReference type="GO" id="GO:0005886">
    <property type="term" value="C:plasma membrane"/>
    <property type="evidence" value="ECO:0007669"/>
    <property type="project" value="UniProtKB-SubCell"/>
</dbReference>
<keyword evidence="6 7" id="KW-0472">Membrane</keyword>
<keyword evidence="3" id="KW-1003">Cell membrane</keyword>
<comment type="caution">
    <text evidence="8">The sequence shown here is derived from an EMBL/GenBank/DDBJ whole genome shotgun (WGS) entry which is preliminary data.</text>
</comment>
<organism evidence="8 9">
    <name type="scientific">Iodidimonas gelatinilytica</name>
    <dbReference type="NCBI Taxonomy" id="1236966"/>
    <lineage>
        <taxon>Bacteria</taxon>
        <taxon>Pseudomonadati</taxon>
        <taxon>Pseudomonadota</taxon>
        <taxon>Alphaproteobacteria</taxon>
        <taxon>Iodidimonadales</taxon>
        <taxon>Iodidimonadaceae</taxon>
        <taxon>Iodidimonas</taxon>
    </lineage>
</organism>
<protein>
    <recommendedName>
        <fullName evidence="10">Choline transporter</fullName>
    </recommendedName>
</protein>
<gene>
    <name evidence="8" type="ORF">JCM17844_01220</name>
</gene>
<feature type="transmembrane region" description="Helical" evidence="7">
    <location>
        <begin position="12"/>
        <end position="33"/>
    </location>
</feature>
<evidence type="ECO:0008006" key="10">
    <source>
        <dbReference type="Google" id="ProtNLM"/>
    </source>
</evidence>
<keyword evidence="2" id="KW-0813">Transport</keyword>
<comment type="subcellular location">
    <subcellularLocation>
        <location evidence="1">Cell membrane</location>
        <topology evidence="1">Multi-pass membrane protein</topology>
    </subcellularLocation>
</comment>